<gene>
    <name evidence="2" type="ORF">SAMN04488570_3485</name>
</gene>
<dbReference type="STRING" id="642780.SAMN04488570_3485"/>
<organism evidence="2 3">
    <name type="scientific">Nocardioides scoriae</name>
    <dbReference type="NCBI Taxonomy" id="642780"/>
    <lineage>
        <taxon>Bacteria</taxon>
        <taxon>Bacillati</taxon>
        <taxon>Actinomycetota</taxon>
        <taxon>Actinomycetes</taxon>
        <taxon>Propionibacteriales</taxon>
        <taxon>Nocardioidaceae</taxon>
        <taxon>Nocardioides</taxon>
    </lineage>
</organism>
<evidence type="ECO:0000313" key="3">
    <source>
        <dbReference type="Proteomes" id="UP000198859"/>
    </source>
</evidence>
<dbReference type="AlphaFoldDB" id="A0A1H1XGX6"/>
<evidence type="ECO:0000256" key="1">
    <source>
        <dbReference type="SAM" id="Coils"/>
    </source>
</evidence>
<dbReference type="EMBL" id="LT629757">
    <property type="protein sequence ID" value="SDT08535.1"/>
    <property type="molecule type" value="Genomic_DNA"/>
</dbReference>
<accession>A0A1H1XGX6</accession>
<dbReference type="RefSeq" id="WP_091732311.1">
    <property type="nucleotide sequence ID" value="NZ_LT629757.1"/>
</dbReference>
<protein>
    <submittedName>
        <fullName evidence="2">Uncharacterized protein</fullName>
    </submittedName>
</protein>
<sequence>MSTTSIELVREQHAARRSEAEQCRRAGRVAAAQRLQRRAERLSQRAERVTARAERAASRARVAVAQVL</sequence>
<name>A0A1H1XGX6_9ACTN</name>
<keyword evidence="1" id="KW-0175">Coiled coil</keyword>
<evidence type="ECO:0000313" key="2">
    <source>
        <dbReference type="EMBL" id="SDT08535.1"/>
    </source>
</evidence>
<proteinExistence type="predicted"/>
<feature type="coiled-coil region" evidence="1">
    <location>
        <begin position="32"/>
        <end position="59"/>
    </location>
</feature>
<dbReference type="Proteomes" id="UP000198859">
    <property type="component" value="Chromosome I"/>
</dbReference>
<keyword evidence="3" id="KW-1185">Reference proteome</keyword>
<reference evidence="3" key="1">
    <citation type="submission" date="2016-10" db="EMBL/GenBank/DDBJ databases">
        <authorList>
            <person name="Varghese N."/>
            <person name="Submissions S."/>
        </authorList>
    </citation>
    <scope>NUCLEOTIDE SEQUENCE [LARGE SCALE GENOMIC DNA]</scope>
    <source>
        <strain evidence="3">DSM 22127</strain>
    </source>
</reference>